<proteinExistence type="predicted"/>
<evidence type="ECO:0000313" key="2">
    <source>
        <dbReference type="Proteomes" id="UP000000768"/>
    </source>
</evidence>
<accession>A0A1W0VSY3</accession>
<reference evidence="2" key="2">
    <citation type="journal article" date="2018" name="Plant J.">
        <title>The Sorghum bicolor reference genome: improved assembly, gene annotations, a transcriptome atlas, and signatures of genome organization.</title>
        <authorList>
            <person name="McCormick R.F."/>
            <person name="Truong S.K."/>
            <person name="Sreedasyam A."/>
            <person name="Jenkins J."/>
            <person name="Shu S."/>
            <person name="Sims D."/>
            <person name="Kennedy M."/>
            <person name="Amirebrahimi M."/>
            <person name="Weers B.D."/>
            <person name="McKinley B."/>
            <person name="Mattison A."/>
            <person name="Morishige D.T."/>
            <person name="Grimwood J."/>
            <person name="Schmutz J."/>
            <person name="Mullet J.E."/>
        </authorList>
    </citation>
    <scope>NUCLEOTIDE SEQUENCE [LARGE SCALE GENOMIC DNA]</scope>
    <source>
        <strain evidence="2">cv. BTx623</strain>
    </source>
</reference>
<protein>
    <submittedName>
        <fullName evidence="1">Uncharacterized protein</fullName>
    </submittedName>
</protein>
<evidence type="ECO:0000313" key="1">
    <source>
        <dbReference type="EMBL" id="OQU76386.1"/>
    </source>
</evidence>
<gene>
    <name evidence="1" type="ORF">SORBI_3010G140525</name>
</gene>
<sequence>MKMTQQNRWLYVLVRRRENPSSCHSVINCFRVHTLQIFPTSYTYRNRFETTKCCFSVTIQRFKKNAYLQ</sequence>
<dbReference type="Proteomes" id="UP000000768">
    <property type="component" value="Chromosome 10"/>
</dbReference>
<organism evidence="1 2">
    <name type="scientific">Sorghum bicolor</name>
    <name type="common">Sorghum</name>
    <name type="synonym">Sorghum vulgare</name>
    <dbReference type="NCBI Taxonomy" id="4558"/>
    <lineage>
        <taxon>Eukaryota</taxon>
        <taxon>Viridiplantae</taxon>
        <taxon>Streptophyta</taxon>
        <taxon>Embryophyta</taxon>
        <taxon>Tracheophyta</taxon>
        <taxon>Spermatophyta</taxon>
        <taxon>Magnoliopsida</taxon>
        <taxon>Liliopsida</taxon>
        <taxon>Poales</taxon>
        <taxon>Poaceae</taxon>
        <taxon>PACMAD clade</taxon>
        <taxon>Panicoideae</taxon>
        <taxon>Andropogonodae</taxon>
        <taxon>Andropogoneae</taxon>
        <taxon>Sorghinae</taxon>
        <taxon>Sorghum</taxon>
    </lineage>
</organism>
<dbReference type="Gramene" id="OQU76386">
    <property type="protein sequence ID" value="OQU76386"/>
    <property type="gene ID" value="SORBI_3010G140525"/>
</dbReference>
<name>A0A1W0VSY3_SORBI</name>
<keyword evidence="2" id="KW-1185">Reference proteome</keyword>
<dbReference type="AlphaFoldDB" id="A0A1W0VSY3"/>
<dbReference type="EMBL" id="CM000769">
    <property type="protein sequence ID" value="OQU76386.1"/>
    <property type="molecule type" value="Genomic_DNA"/>
</dbReference>
<reference evidence="1 2" key="1">
    <citation type="journal article" date="2009" name="Nature">
        <title>The Sorghum bicolor genome and the diversification of grasses.</title>
        <authorList>
            <person name="Paterson A.H."/>
            <person name="Bowers J.E."/>
            <person name="Bruggmann R."/>
            <person name="Dubchak I."/>
            <person name="Grimwood J."/>
            <person name="Gundlach H."/>
            <person name="Haberer G."/>
            <person name="Hellsten U."/>
            <person name="Mitros T."/>
            <person name="Poliakov A."/>
            <person name="Schmutz J."/>
            <person name="Spannagl M."/>
            <person name="Tang H."/>
            <person name="Wang X."/>
            <person name="Wicker T."/>
            <person name="Bharti A.K."/>
            <person name="Chapman J."/>
            <person name="Feltus F.A."/>
            <person name="Gowik U."/>
            <person name="Grigoriev I.V."/>
            <person name="Lyons E."/>
            <person name="Maher C.A."/>
            <person name="Martis M."/>
            <person name="Narechania A."/>
            <person name="Otillar R.P."/>
            <person name="Penning B.W."/>
            <person name="Salamov A.A."/>
            <person name="Wang Y."/>
            <person name="Zhang L."/>
            <person name="Carpita N.C."/>
            <person name="Freeling M."/>
            <person name="Gingle A.R."/>
            <person name="Hash C.T."/>
            <person name="Keller B."/>
            <person name="Klein P."/>
            <person name="Kresovich S."/>
            <person name="McCann M.C."/>
            <person name="Ming R."/>
            <person name="Peterson D.G."/>
            <person name="Mehboob-ur-Rahman"/>
            <person name="Ware D."/>
            <person name="Westhoff P."/>
            <person name="Mayer K.F."/>
            <person name="Messing J."/>
            <person name="Rokhsar D.S."/>
        </authorList>
    </citation>
    <scope>NUCLEOTIDE SEQUENCE [LARGE SCALE GENOMIC DNA]</scope>
    <source>
        <strain evidence="2">cv. BTx623</strain>
    </source>
</reference>
<dbReference type="InParanoid" id="A0A1W0VSY3"/>